<gene>
    <name evidence="2" type="primary">RvY_02232-1</name>
    <name evidence="2" type="synonym">RvY_02232.1</name>
    <name evidence="2" type="ORF">RvY_02232</name>
</gene>
<dbReference type="GO" id="GO:0000729">
    <property type="term" value="P:DNA double-strand break processing"/>
    <property type="evidence" value="ECO:0007669"/>
    <property type="project" value="TreeGrafter"/>
</dbReference>
<dbReference type="InterPro" id="IPR036388">
    <property type="entry name" value="WH-like_DNA-bd_sf"/>
</dbReference>
<dbReference type="Pfam" id="PF17906">
    <property type="entry name" value="HTH_48"/>
    <property type="match status" value="1"/>
</dbReference>
<dbReference type="InterPro" id="IPR052709">
    <property type="entry name" value="Transposase-MT_Hybrid"/>
</dbReference>
<dbReference type="AlphaFoldDB" id="A0A1D1UU64"/>
<keyword evidence="3" id="KW-1185">Reference proteome</keyword>
<dbReference type="GO" id="GO:0003690">
    <property type="term" value="F:double-stranded DNA binding"/>
    <property type="evidence" value="ECO:0007669"/>
    <property type="project" value="TreeGrafter"/>
</dbReference>
<dbReference type="InterPro" id="IPR041426">
    <property type="entry name" value="Mos1_HTH"/>
</dbReference>
<sequence>MDKSILRTIFEHESCRGTNAVQAARNSNDEYDKYIVYHKRTHVRGWYERFRSGDFSLEDHAHGKPNLKVDNDMLKEVVEANPSQTLSELAEQFDVSHSAISDHLLQIGKV</sequence>
<feature type="domain" description="Mos1 transposase HTH" evidence="1">
    <location>
        <begin position="5"/>
        <end position="54"/>
    </location>
</feature>
<dbReference type="EMBL" id="BDGG01000001">
    <property type="protein sequence ID" value="GAU89718.1"/>
    <property type="molecule type" value="Genomic_DNA"/>
</dbReference>
<dbReference type="GO" id="GO:0005634">
    <property type="term" value="C:nucleus"/>
    <property type="evidence" value="ECO:0007669"/>
    <property type="project" value="TreeGrafter"/>
</dbReference>
<dbReference type="Proteomes" id="UP000186922">
    <property type="component" value="Unassembled WGS sequence"/>
</dbReference>
<protein>
    <recommendedName>
        <fullName evidence="1">Mos1 transposase HTH domain-containing protein</fullName>
    </recommendedName>
</protein>
<organism evidence="2 3">
    <name type="scientific">Ramazzottius varieornatus</name>
    <name type="common">Water bear</name>
    <name type="synonym">Tardigrade</name>
    <dbReference type="NCBI Taxonomy" id="947166"/>
    <lineage>
        <taxon>Eukaryota</taxon>
        <taxon>Metazoa</taxon>
        <taxon>Ecdysozoa</taxon>
        <taxon>Tardigrada</taxon>
        <taxon>Eutardigrada</taxon>
        <taxon>Parachela</taxon>
        <taxon>Hypsibioidea</taxon>
        <taxon>Ramazzottiidae</taxon>
        <taxon>Ramazzottius</taxon>
    </lineage>
</organism>
<reference evidence="2 3" key="1">
    <citation type="journal article" date="2016" name="Nat. Commun.">
        <title>Extremotolerant tardigrade genome and improved radiotolerance of human cultured cells by tardigrade-unique protein.</title>
        <authorList>
            <person name="Hashimoto T."/>
            <person name="Horikawa D.D."/>
            <person name="Saito Y."/>
            <person name="Kuwahara H."/>
            <person name="Kozuka-Hata H."/>
            <person name="Shin-I T."/>
            <person name="Minakuchi Y."/>
            <person name="Ohishi K."/>
            <person name="Motoyama A."/>
            <person name="Aizu T."/>
            <person name="Enomoto A."/>
            <person name="Kondo K."/>
            <person name="Tanaka S."/>
            <person name="Hara Y."/>
            <person name="Koshikawa S."/>
            <person name="Sagara H."/>
            <person name="Miura T."/>
            <person name="Yokobori S."/>
            <person name="Miyagawa K."/>
            <person name="Suzuki Y."/>
            <person name="Kubo T."/>
            <person name="Oyama M."/>
            <person name="Kohara Y."/>
            <person name="Fujiyama A."/>
            <person name="Arakawa K."/>
            <person name="Katayama T."/>
            <person name="Toyoda A."/>
            <person name="Kunieda T."/>
        </authorList>
    </citation>
    <scope>NUCLEOTIDE SEQUENCE [LARGE SCALE GENOMIC DNA]</scope>
    <source>
        <strain evidence="2 3">YOKOZUNA-1</strain>
    </source>
</reference>
<evidence type="ECO:0000313" key="3">
    <source>
        <dbReference type="Proteomes" id="UP000186922"/>
    </source>
</evidence>
<dbReference type="GO" id="GO:0035861">
    <property type="term" value="C:site of double-strand break"/>
    <property type="evidence" value="ECO:0007669"/>
    <property type="project" value="TreeGrafter"/>
</dbReference>
<dbReference type="PANTHER" id="PTHR46060">
    <property type="entry name" value="MARINER MOS1 TRANSPOSASE-LIKE PROTEIN"/>
    <property type="match status" value="1"/>
</dbReference>
<dbReference type="GO" id="GO:0046975">
    <property type="term" value="F:histone H3K36 methyltransferase activity"/>
    <property type="evidence" value="ECO:0007669"/>
    <property type="project" value="TreeGrafter"/>
</dbReference>
<dbReference type="STRING" id="947166.A0A1D1UU64"/>
<name>A0A1D1UU64_RAMVA</name>
<dbReference type="GO" id="GO:0000793">
    <property type="term" value="C:condensed chromosome"/>
    <property type="evidence" value="ECO:0007669"/>
    <property type="project" value="TreeGrafter"/>
</dbReference>
<evidence type="ECO:0000259" key="1">
    <source>
        <dbReference type="Pfam" id="PF17906"/>
    </source>
</evidence>
<dbReference type="GO" id="GO:0031297">
    <property type="term" value="P:replication fork processing"/>
    <property type="evidence" value="ECO:0007669"/>
    <property type="project" value="TreeGrafter"/>
</dbReference>
<dbReference type="GO" id="GO:0044774">
    <property type="term" value="P:mitotic DNA integrity checkpoint signaling"/>
    <property type="evidence" value="ECO:0007669"/>
    <property type="project" value="TreeGrafter"/>
</dbReference>
<accession>A0A1D1UU64</accession>
<dbReference type="OrthoDB" id="616263at2759"/>
<dbReference type="GO" id="GO:0044547">
    <property type="term" value="F:DNA topoisomerase binding"/>
    <property type="evidence" value="ECO:0007669"/>
    <property type="project" value="TreeGrafter"/>
</dbReference>
<dbReference type="GO" id="GO:0006303">
    <property type="term" value="P:double-strand break repair via nonhomologous end joining"/>
    <property type="evidence" value="ECO:0007669"/>
    <property type="project" value="TreeGrafter"/>
</dbReference>
<evidence type="ECO:0000313" key="2">
    <source>
        <dbReference type="EMBL" id="GAU89718.1"/>
    </source>
</evidence>
<dbReference type="GO" id="GO:0000014">
    <property type="term" value="F:single-stranded DNA endodeoxyribonuclease activity"/>
    <property type="evidence" value="ECO:0007669"/>
    <property type="project" value="TreeGrafter"/>
</dbReference>
<dbReference type="GO" id="GO:0003697">
    <property type="term" value="F:single-stranded DNA binding"/>
    <property type="evidence" value="ECO:0007669"/>
    <property type="project" value="TreeGrafter"/>
</dbReference>
<dbReference type="GO" id="GO:0042800">
    <property type="term" value="F:histone H3K4 methyltransferase activity"/>
    <property type="evidence" value="ECO:0007669"/>
    <property type="project" value="TreeGrafter"/>
</dbReference>
<dbReference type="GO" id="GO:0015074">
    <property type="term" value="P:DNA integration"/>
    <property type="evidence" value="ECO:0007669"/>
    <property type="project" value="TreeGrafter"/>
</dbReference>
<proteinExistence type="predicted"/>
<dbReference type="PANTHER" id="PTHR46060:SF2">
    <property type="entry name" value="HISTONE-LYSINE N-METHYLTRANSFERASE SETMAR"/>
    <property type="match status" value="1"/>
</dbReference>
<comment type="caution">
    <text evidence="2">The sequence shown here is derived from an EMBL/GenBank/DDBJ whole genome shotgun (WGS) entry which is preliminary data.</text>
</comment>
<dbReference type="Gene3D" id="1.10.10.10">
    <property type="entry name" value="Winged helix-like DNA-binding domain superfamily/Winged helix DNA-binding domain"/>
    <property type="match status" value="1"/>
</dbReference>